<dbReference type="EMBL" id="BQNZ01000002">
    <property type="protein sequence ID" value="GKH72985.1"/>
    <property type="molecule type" value="Genomic_DNA"/>
</dbReference>
<organism evidence="1 2">
    <name type="scientific">Parabacteroides merdae</name>
    <dbReference type="NCBI Taxonomy" id="46503"/>
    <lineage>
        <taxon>Bacteria</taxon>
        <taxon>Pseudomonadati</taxon>
        <taxon>Bacteroidota</taxon>
        <taxon>Bacteroidia</taxon>
        <taxon>Bacteroidales</taxon>
        <taxon>Tannerellaceae</taxon>
        <taxon>Parabacteroides</taxon>
    </lineage>
</organism>
<proteinExistence type="predicted"/>
<dbReference type="RefSeq" id="WP_032592251.1">
    <property type="nucleotide sequence ID" value="NZ_BQNZ01000002.1"/>
</dbReference>
<comment type="caution">
    <text evidence="1">The sequence shown here is derived from an EMBL/GenBank/DDBJ whole genome shotgun (WGS) entry which is preliminary data.</text>
</comment>
<dbReference type="Proteomes" id="UP001055114">
    <property type="component" value="Unassembled WGS sequence"/>
</dbReference>
<evidence type="ECO:0000313" key="1">
    <source>
        <dbReference type="EMBL" id="GKH72985.1"/>
    </source>
</evidence>
<protein>
    <submittedName>
        <fullName evidence="1">Uncharacterized protein</fullName>
    </submittedName>
</protein>
<reference evidence="1" key="1">
    <citation type="submission" date="2022-01" db="EMBL/GenBank/DDBJ databases">
        <title>Novel bile acid biosynthetic pathways are enriched in the microbiome of centenarians.</title>
        <authorList>
            <person name="Sato Y."/>
            <person name="Atarashi K."/>
            <person name="Plichta R.D."/>
            <person name="Arai Y."/>
            <person name="Sasajima S."/>
            <person name="Kearney M.S."/>
            <person name="Suda W."/>
            <person name="Takeshita K."/>
            <person name="Sasaki T."/>
            <person name="Okamoto S."/>
            <person name="Skelly N.A."/>
            <person name="Okamura Y."/>
            <person name="Vlamakis H."/>
            <person name="Li Y."/>
            <person name="Tanoue T."/>
            <person name="Takei H."/>
            <person name="Nittono H."/>
            <person name="Narushima S."/>
            <person name="Irie J."/>
            <person name="Itoh H."/>
            <person name="Moriya K."/>
            <person name="Sugiura Y."/>
            <person name="Suematsu M."/>
            <person name="Moritoki N."/>
            <person name="Shibata S."/>
            <person name="Littman R.D."/>
            <person name="Fischbach A.M."/>
            <person name="Uwamino Y."/>
            <person name="Inoue T."/>
            <person name="Honda A."/>
            <person name="Hattori M."/>
            <person name="Murai T."/>
            <person name="Xavier J.R."/>
            <person name="Hirose N."/>
            <person name="Honda K."/>
        </authorList>
    </citation>
    <scope>NUCLEOTIDE SEQUENCE</scope>
    <source>
        <strain evidence="1">CE91-St3</strain>
    </source>
</reference>
<sequence>MTQKEFEERTGLKLTSDNYTKVETCYMNTDLDKDVFCKLWMESPEVLKEIERKTVSLRELYEERKNLANFLINQAEKCSSTELRSKAISMIGEREYLRRKIAKGYNLWKLDKELLDEILR</sequence>
<evidence type="ECO:0000313" key="2">
    <source>
        <dbReference type="Proteomes" id="UP001055114"/>
    </source>
</evidence>
<accession>A0AA37KCW7</accession>
<name>A0AA37KCW7_9BACT</name>
<dbReference type="AlphaFoldDB" id="A0AA37KCW7"/>
<gene>
    <name evidence="1" type="ORF">CE91St3_28480</name>
</gene>